<keyword evidence="3" id="KW-0833">Ubl conjugation pathway</keyword>
<accession>A0A024UD56</accession>
<dbReference type="PANTHER" id="PTHR12921">
    <property type="entry name" value="UBIQUITIN-FOLD MODIFIER-CONJUGATING ENZYME 1"/>
    <property type="match status" value="1"/>
</dbReference>
<dbReference type="EMBL" id="KI913958">
    <property type="protein sequence ID" value="ETW04145.1"/>
    <property type="molecule type" value="Genomic_DNA"/>
</dbReference>
<reference evidence="4" key="1">
    <citation type="submission" date="2013-12" db="EMBL/GenBank/DDBJ databases">
        <title>The Genome Sequence of Aphanomyces invadans NJM9701.</title>
        <authorList>
            <consortium name="The Broad Institute Genomics Platform"/>
            <person name="Russ C."/>
            <person name="Tyler B."/>
            <person name="van West P."/>
            <person name="Dieguez-Uribeondo J."/>
            <person name="Young S.K."/>
            <person name="Zeng Q."/>
            <person name="Gargeya S."/>
            <person name="Fitzgerald M."/>
            <person name="Abouelleil A."/>
            <person name="Alvarado L."/>
            <person name="Chapman S.B."/>
            <person name="Gainer-Dewar J."/>
            <person name="Goldberg J."/>
            <person name="Griggs A."/>
            <person name="Gujja S."/>
            <person name="Hansen M."/>
            <person name="Howarth C."/>
            <person name="Imamovic A."/>
            <person name="Ireland A."/>
            <person name="Larimer J."/>
            <person name="McCowan C."/>
            <person name="Murphy C."/>
            <person name="Pearson M."/>
            <person name="Poon T.W."/>
            <person name="Priest M."/>
            <person name="Roberts A."/>
            <person name="Saif S."/>
            <person name="Shea T."/>
            <person name="Sykes S."/>
            <person name="Wortman J."/>
            <person name="Nusbaum C."/>
            <person name="Birren B."/>
        </authorList>
    </citation>
    <scope>NUCLEOTIDE SEQUENCE [LARGE SCALE GENOMIC DNA]</scope>
    <source>
        <strain evidence="4">NJM9701</strain>
    </source>
</reference>
<dbReference type="OrthoDB" id="10256182at2759"/>
<dbReference type="CDD" id="cd11686">
    <property type="entry name" value="UBCc_UFC1"/>
    <property type="match status" value="1"/>
</dbReference>
<dbReference type="STRING" id="157072.A0A024UD56"/>
<dbReference type="RefSeq" id="XP_008867101.1">
    <property type="nucleotide sequence ID" value="XM_008868879.1"/>
</dbReference>
<proteinExistence type="inferred from homology"/>
<dbReference type="GO" id="GO:1990592">
    <property type="term" value="P:protein K69-linked ufmylation"/>
    <property type="evidence" value="ECO:0007669"/>
    <property type="project" value="TreeGrafter"/>
</dbReference>
<evidence type="ECO:0000256" key="2">
    <source>
        <dbReference type="ARBA" id="ARBA00013306"/>
    </source>
</evidence>
<name>A0A024UD56_9STRA</name>
<dbReference type="SUPFAM" id="SSF54495">
    <property type="entry name" value="UBC-like"/>
    <property type="match status" value="1"/>
</dbReference>
<gene>
    <name evidence="4" type="ORF">H310_04501</name>
</gene>
<protein>
    <recommendedName>
        <fullName evidence="2">Ubiquitin-fold modifier-conjugating enzyme 1</fullName>
    </recommendedName>
</protein>
<evidence type="ECO:0000256" key="1">
    <source>
        <dbReference type="ARBA" id="ARBA00008451"/>
    </source>
</evidence>
<evidence type="ECO:0000256" key="3">
    <source>
        <dbReference type="ARBA" id="ARBA00022786"/>
    </source>
</evidence>
<dbReference type="GO" id="GO:0061657">
    <property type="term" value="F:UFM1 conjugating enzyme activity"/>
    <property type="evidence" value="ECO:0007669"/>
    <property type="project" value="InterPro"/>
</dbReference>
<sequence>MDDDAIAPPLNDRTTQTAQQIPVLSVRAGPRDGDEWIKRLKEEYTSLIQFVKMNKEADSDWFKIASDATGMKWNGTCWAYHQGLRYEFAMSFDIPVAYPAAHPEICIPELDGKTAKMYRGGKICLTVHFGPLWQRNVPRFGIAHALALGLAPWLAAEVSDLVERGFITPV</sequence>
<dbReference type="InterPro" id="IPR016135">
    <property type="entry name" value="UBQ-conjugating_enzyme/RWD"/>
</dbReference>
<organism evidence="4">
    <name type="scientific">Aphanomyces invadans</name>
    <dbReference type="NCBI Taxonomy" id="157072"/>
    <lineage>
        <taxon>Eukaryota</taxon>
        <taxon>Sar</taxon>
        <taxon>Stramenopiles</taxon>
        <taxon>Oomycota</taxon>
        <taxon>Saprolegniomycetes</taxon>
        <taxon>Saprolegniales</taxon>
        <taxon>Verrucalvaceae</taxon>
        <taxon>Aphanomyces</taxon>
    </lineage>
</organism>
<dbReference type="eggNOG" id="KOG3357">
    <property type="taxonomic scope" value="Eukaryota"/>
</dbReference>
<dbReference type="GeneID" id="20081551"/>
<dbReference type="AlphaFoldDB" id="A0A024UD56"/>
<dbReference type="GO" id="GO:0005737">
    <property type="term" value="C:cytoplasm"/>
    <property type="evidence" value="ECO:0007669"/>
    <property type="project" value="TreeGrafter"/>
</dbReference>
<comment type="similarity">
    <text evidence="1">Belongs to the ubiquitin-conjugating enzyme family. UFC1 subfamily.</text>
</comment>
<dbReference type="VEuPathDB" id="FungiDB:H310_04501"/>
<dbReference type="InterPro" id="IPR014806">
    <property type="entry name" value="Ufc1"/>
</dbReference>
<dbReference type="Gene3D" id="3.10.110.10">
    <property type="entry name" value="Ubiquitin Conjugating Enzyme"/>
    <property type="match status" value="1"/>
</dbReference>
<evidence type="ECO:0000313" key="4">
    <source>
        <dbReference type="EMBL" id="ETW04145.1"/>
    </source>
</evidence>
<dbReference type="PANTHER" id="PTHR12921:SF0">
    <property type="entry name" value="UBIQUITIN-FOLD MODIFIER-CONJUGATING ENZYME 1"/>
    <property type="match status" value="1"/>
</dbReference>
<dbReference type="Pfam" id="PF08694">
    <property type="entry name" value="UFC1"/>
    <property type="match status" value="1"/>
</dbReference>